<dbReference type="PANTHER" id="PTHR10682">
    <property type="entry name" value="POLY A POLYMERASE"/>
    <property type="match status" value="1"/>
</dbReference>
<comment type="cofactor">
    <cofactor evidence="1">
        <name>Mn(2+)</name>
        <dbReference type="ChEBI" id="CHEBI:29035"/>
    </cofactor>
</comment>
<protein>
    <recommendedName>
        <fullName evidence="5">polynucleotide adenylyltransferase</fullName>
        <ecNumber evidence="5">2.7.7.19</ecNumber>
    </recommendedName>
</protein>
<dbReference type="InterPro" id="IPR007012">
    <property type="entry name" value="PolA_pol_cen_dom"/>
</dbReference>
<evidence type="ECO:0000256" key="2">
    <source>
        <dbReference type="ARBA" id="ARBA00001946"/>
    </source>
</evidence>
<evidence type="ECO:0000256" key="1">
    <source>
        <dbReference type="ARBA" id="ARBA00001936"/>
    </source>
</evidence>
<dbReference type="EMBL" id="CAJZBQ010000004">
    <property type="protein sequence ID" value="CAG9311418.1"/>
    <property type="molecule type" value="Genomic_DNA"/>
</dbReference>
<accession>A0AAU9I814</accession>
<dbReference type="GO" id="GO:0005634">
    <property type="term" value="C:nucleus"/>
    <property type="evidence" value="ECO:0007669"/>
    <property type="project" value="UniProtKB-SubCell"/>
</dbReference>
<evidence type="ECO:0000259" key="14">
    <source>
        <dbReference type="Pfam" id="PF04928"/>
    </source>
</evidence>
<dbReference type="PANTHER" id="PTHR10682:SF10">
    <property type="entry name" value="POLYNUCLEOTIDE ADENYLYLTRANSFERASE"/>
    <property type="match status" value="1"/>
</dbReference>
<dbReference type="GO" id="GO:0005524">
    <property type="term" value="F:ATP binding"/>
    <property type="evidence" value="ECO:0007669"/>
    <property type="project" value="UniProtKB-KW"/>
</dbReference>
<evidence type="ECO:0000256" key="7">
    <source>
        <dbReference type="ARBA" id="ARBA00022679"/>
    </source>
</evidence>
<feature type="domain" description="Poly(A) polymerase RNA-binding" evidence="13">
    <location>
        <begin position="311"/>
        <end position="353"/>
    </location>
</feature>
<dbReference type="GO" id="GO:1990817">
    <property type="term" value="F:poly(A) RNA polymerase activity"/>
    <property type="evidence" value="ECO:0007669"/>
    <property type="project" value="UniProtKB-EC"/>
</dbReference>
<dbReference type="SUPFAM" id="SSF81631">
    <property type="entry name" value="PAP/OAS1 substrate-binding domain"/>
    <property type="match status" value="1"/>
</dbReference>
<dbReference type="CDD" id="cd05402">
    <property type="entry name" value="NT_PAP_TUTase"/>
    <property type="match status" value="1"/>
</dbReference>
<evidence type="ECO:0000259" key="13">
    <source>
        <dbReference type="Pfam" id="PF04926"/>
    </source>
</evidence>
<dbReference type="Pfam" id="PF04928">
    <property type="entry name" value="PAP_central"/>
    <property type="match status" value="1"/>
</dbReference>
<dbReference type="GO" id="GO:0046872">
    <property type="term" value="F:metal ion binding"/>
    <property type="evidence" value="ECO:0007669"/>
    <property type="project" value="UniProtKB-KW"/>
</dbReference>
<comment type="subcellular location">
    <subcellularLocation>
        <location evidence="3">Nucleus</location>
    </subcellularLocation>
</comment>
<dbReference type="Pfam" id="PF04926">
    <property type="entry name" value="PAP_RNA-bind"/>
    <property type="match status" value="2"/>
</dbReference>
<dbReference type="Proteomes" id="UP001162131">
    <property type="component" value="Unassembled WGS sequence"/>
</dbReference>
<evidence type="ECO:0000313" key="16">
    <source>
        <dbReference type="EMBL" id="CAG9311418.1"/>
    </source>
</evidence>
<feature type="domain" description="Poly(A) polymerase nucleotidyltransferase" evidence="15">
    <location>
        <begin position="7"/>
        <end position="162"/>
    </location>
</feature>
<keyword evidence="17" id="KW-1185">Reference proteome</keyword>
<comment type="cofactor">
    <cofactor evidence="2">
        <name>Mg(2+)</name>
        <dbReference type="ChEBI" id="CHEBI:18420"/>
    </cofactor>
</comment>
<evidence type="ECO:0000256" key="12">
    <source>
        <dbReference type="ARBA" id="ARBA00023242"/>
    </source>
</evidence>
<dbReference type="Gene3D" id="3.30.70.590">
    <property type="entry name" value="Poly(A) polymerase predicted RNA binding domain"/>
    <property type="match status" value="1"/>
</dbReference>
<dbReference type="AlphaFoldDB" id="A0AAU9I814"/>
<evidence type="ECO:0000256" key="6">
    <source>
        <dbReference type="ARBA" id="ARBA00022664"/>
    </source>
</evidence>
<proteinExistence type="inferred from homology"/>
<dbReference type="InterPro" id="IPR011068">
    <property type="entry name" value="NuclTrfase_I-like_C"/>
</dbReference>
<dbReference type="Pfam" id="PF20750">
    <property type="entry name" value="PAP_NTPase"/>
    <property type="match status" value="1"/>
</dbReference>
<keyword evidence="9" id="KW-0547">Nucleotide-binding</keyword>
<dbReference type="SUPFAM" id="SSF55003">
    <property type="entry name" value="PAP/Archaeal CCA-adding enzyme, C-terminal domain"/>
    <property type="match status" value="1"/>
</dbReference>
<evidence type="ECO:0000256" key="3">
    <source>
        <dbReference type="ARBA" id="ARBA00004123"/>
    </source>
</evidence>
<dbReference type="GO" id="GO:0003723">
    <property type="term" value="F:RNA binding"/>
    <property type="evidence" value="ECO:0007669"/>
    <property type="project" value="InterPro"/>
</dbReference>
<evidence type="ECO:0000256" key="5">
    <source>
        <dbReference type="ARBA" id="ARBA00012388"/>
    </source>
</evidence>
<evidence type="ECO:0000256" key="4">
    <source>
        <dbReference type="ARBA" id="ARBA00010912"/>
    </source>
</evidence>
<evidence type="ECO:0000313" key="17">
    <source>
        <dbReference type="Proteomes" id="UP001162131"/>
    </source>
</evidence>
<keyword evidence="7" id="KW-0808">Transferase</keyword>
<dbReference type="InterPro" id="IPR043519">
    <property type="entry name" value="NT_sf"/>
</dbReference>
<keyword evidence="11" id="KW-0460">Magnesium</keyword>
<dbReference type="GO" id="GO:0031123">
    <property type="term" value="P:RNA 3'-end processing"/>
    <property type="evidence" value="ECO:0007669"/>
    <property type="project" value="InterPro"/>
</dbReference>
<evidence type="ECO:0000256" key="11">
    <source>
        <dbReference type="ARBA" id="ARBA00022842"/>
    </source>
</evidence>
<evidence type="ECO:0000256" key="8">
    <source>
        <dbReference type="ARBA" id="ARBA00022723"/>
    </source>
</evidence>
<dbReference type="GO" id="GO:0006397">
    <property type="term" value="P:mRNA processing"/>
    <property type="evidence" value="ECO:0007669"/>
    <property type="project" value="UniProtKB-KW"/>
</dbReference>
<name>A0AAU9I814_9CILI</name>
<reference evidence="16" key="1">
    <citation type="submission" date="2021-09" db="EMBL/GenBank/DDBJ databases">
        <authorList>
            <consortium name="AG Swart"/>
            <person name="Singh M."/>
            <person name="Singh A."/>
            <person name="Seah K."/>
            <person name="Emmerich C."/>
        </authorList>
    </citation>
    <scope>NUCLEOTIDE SEQUENCE</scope>
    <source>
        <strain evidence="16">ATCC30299</strain>
    </source>
</reference>
<evidence type="ECO:0000256" key="10">
    <source>
        <dbReference type="ARBA" id="ARBA00022840"/>
    </source>
</evidence>
<dbReference type="InterPro" id="IPR007010">
    <property type="entry name" value="PolA_pol_RNA-bd_dom"/>
</dbReference>
<keyword evidence="8" id="KW-0479">Metal-binding</keyword>
<evidence type="ECO:0000256" key="9">
    <source>
        <dbReference type="ARBA" id="ARBA00022741"/>
    </source>
</evidence>
<keyword evidence="10" id="KW-0067">ATP-binding</keyword>
<dbReference type="SUPFAM" id="SSF81301">
    <property type="entry name" value="Nucleotidyltransferase"/>
    <property type="match status" value="1"/>
</dbReference>
<feature type="domain" description="Poly(A) polymerase RNA-binding" evidence="13">
    <location>
        <begin position="372"/>
        <end position="433"/>
    </location>
</feature>
<dbReference type="Gene3D" id="1.10.1410.10">
    <property type="match status" value="1"/>
</dbReference>
<comment type="caution">
    <text evidence="16">The sequence shown here is derived from an EMBL/GenBank/DDBJ whole genome shotgun (WGS) entry which is preliminary data.</text>
</comment>
<dbReference type="Gene3D" id="3.30.460.10">
    <property type="entry name" value="Beta Polymerase, domain 2"/>
    <property type="match status" value="1"/>
</dbReference>
<comment type="similarity">
    <text evidence="4">Belongs to the poly(A) polymerase family.</text>
</comment>
<feature type="domain" description="Poly(A) polymerase central" evidence="14">
    <location>
        <begin position="168"/>
        <end position="308"/>
    </location>
</feature>
<keyword evidence="12" id="KW-0539">Nucleus</keyword>
<evidence type="ECO:0000259" key="15">
    <source>
        <dbReference type="Pfam" id="PF20750"/>
    </source>
</evidence>
<gene>
    <name evidence="16" type="ORF">BSTOLATCC_MIC3708</name>
</gene>
<sequence>MTASIEELSSSLHETLVSHKVFETAQGNQLRAQIISSLTQEFQAWCPQGKVIAFGSYKLGVHSPNTDLDILCIAPKNISRSEFQTEFYERLSSMNGVFYCHGVFRTKVPIIKLIIESTAVDLLYANVDAENLLDDAIFDVCDEATMLSLNGYRNNEILLRLVPDIEKYQMVLRAIKLWAKRKGLYSNIFGYLGGAAWSLMVAKVCMMYPGLSDVEIIYKFFKVYSVWDWSIPICLTPAEFHQKMDIYSTRSANDKSYISIMTPAFPRYNAAYTLSSSGFHLINQEVKLAYKITEDIFAGVATFDDLFAEIDFFQQFKYFLRVEIQSSTALDFENWHGLVSSRLKFLIADLECTYPKPRVLIYSRSFPSPTPKYPYSSAYYIGLNFKEMSSSTIDLRSPVSNFCQILNEQKPNPATMNIRIRFIPRNHLEPFIVKPILT</sequence>
<dbReference type="EC" id="2.7.7.19" evidence="5"/>
<dbReference type="InterPro" id="IPR048840">
    <property type="entry name" value="PolA_pol_NTPase"/>
</dbReference>
<organism evidence="16 17">
    <name type="scientific">Blepharisma stoltei</name>
    <dbReference type="NCBI Taxonomy" id="1481888"/>
    <lineage>
        <taxon>Eukaryota</taxon>
        <taxon>Sar</taxon>
        <taxon>Alveolata</taxon>
        <taxon>Ciliophora</taxon>
        <taxon>Postciliodesmatophora</taxon>
        <taxon>Heterotrichea</taxon>
        <taxon>Heterotrichida</taxon>
        <taxon>Blepharismidae</taxon>
        <taxon>Blepharisma</taxon>
    </lineage>
</organism>
<keyword evidence="6" id="KW-0507">mRNA processing</keyword>